<evidence type="ECO:0008006" key="2">
    <source>
        <dbReference type="Google" id="ProtNLM"/>
    </source>
</evidence>
<organism evidence="1">
    <name type="scientific">marine sediment metagenome</name>
    <dbReference type="NCBI Taxonomy" id="412755"/>
    <lineage>
        <taxon>unclassified sequences</taxon>
        <taxon>metagenomes</taxon>
        <taxon>ecological metagenomes</taxon>
    </lineage>
</organism>
<dbReference type="AlphaFoldDB" id="A0A0F9LGM3"/>
<protein>
    <recommendedName>
        <fullName evidence="2">Sulfatase N-terminal domain-containing protein</fullName>
    </recommendedName>
</protein>
<dbReference type="EMBL" id="LAZR01011111">
    <property type="protein sequence ID" value="KKM63370.1"/>
    <property type="molecule type" value="Genomic_DNA"/>
</dbReference>
<evidence type="ECO:0000313" key="1">
    <source>
        <dbReference type="EMBL" id="KKM63370.1"/>
    </source>
</evidence>
<name>A0A0F9LGM3_9ZZZZ</name>
<reference evidence="1" key="1">
    <citation type="journal article" date="2015" name="Nature">
        <title>Complex archaea that bridge the gap between prokaryotes and eukaryotes.</title>
        <authorList>
            <person name="Spang A."/>
            <person name="Saw J.H."/>
            <person name="Jorgensen S.L."/>
            <person name="Zaremba-Niedzwiedzka K."/>
            <person name="Martijn J."/>
            <person name="Lind A.E."/>
            <person name="van Eijk R."/>
            <person name="Schleper C."/>
            <person name="Guy L."/>
            <person name="Ettema T.J."/>
        </authorList>
    </citation>
    <scope>NUCLEOTIDE SEQUENCE</scope>
</reference>
<comment type="caution">
    <text evidence="1">The sequence shown here is derived from an EMBL/GenBank/DDBJ whole genome shotgun (WGS) entry which is preliminary data.</text>
</comment>
<proteinExistence type="predicted"/>
<feature type="non-terminal residue" evidence="1">
    <location>
        <position position="81"/>
    </location>
</feature>
<gene>
    <name evidence="1" type="ORF">LCGC14_1512190</name>
</gene>
<dbReference type="PROSITE" id="PS51257">
    <property type="entry name" value="PROKAR_LIPOPROTEIN"/>
    <property type="match status" value="1"/>
</dbReference>
<sequence length="81" mass="9251">MKYSIIPAFITLLMISVACQTEKTEQQPNVILIMADDMGYNVFEKHMVLAAMEGPDIGPWCCTPVELKQYFYDIKTAEKML</sequence>
<accession>A0A0F9LGM3</accession>